<gene>
    <name evidence="1" type="ORF">EIN_226100</name>
</gene>
<evidence type="ECO:0000313" key="1">
    <source>
        <dbReference type="EMBL" id="ELP88247.1"/>
    </source>
</evidence>
<dbReference type="OrthoDB" id="26771at2759"/>
<sequence length="453" mass="52414">MRKILKLSEIAKERQKDLKVLRDSQRAIFLSKKRVISMDTKLLKSYEEIADLLSSDLIGEQLTGLQSLWNVAEVETRKNEISEEFLSSGLLSKAIMKLNDVPYNVQSTILNIMINISAVDNGTHFLVALGCINSLDICIRKKTPAQKQAMFCLTNIVTSNKTPKNEENKEIVDNVIENAFSMMKESPSEAVYWLCRCGDFYQSIENGNEFFQIKISDYSKEIFEHLLDFIEERNAGDIANILSLYLYLPNYISQLFLQNVLPLFFEEYNKVPKLVLSLLELLELYSAGILNGLYITTCADWMCNSLSYYNKNGCSKFKDLLFLIVKSSEHHPEFFEFMNFSVFAMCDLLIEDQNVDIDRRTMLAKFVLKCLYSQRLLSIMSELPSFFVMLQAIISLSDFLFSQFVEILSEFARSNRLVFTKDFFENIAKISQKYHLTTKTQLELQTLFQMFSF</sequence>
<dbReference type="VEuPathDB" id="AmoebaDB:EIN_226100"/>
<proteinExistence type="predicted"/>
<dbReference type="GeneID" id="14887275"/>
<dbReference type="OMA" id="DTIIICE"/>
<organism evidence="1 2">
    <name type="scientific">Entamoeba invadens IP1</name>
    <dbReference type="NCBI Taxonomy" id="370355"/>
    <lineage>
        <taxon>Eukaryota</taxon>
        <taxon>Amoebozoa</taxon>
        <taxon>Evosea</taxon>
        <taxon>Archamoebae</taxon>
        <taxon>Mastigamoebida</taxon>
        <taxon>Entamoebidae</taxon>
        <taxon>Entamoeba</taxon>
    </lineage>
</organism>
<evidence type="ECO:0000313" key="2">
    <source>
        <dbReference type="Proteomes" id="UP000014680"/>
    </source>
</evidence>
<dbReference type="Proteomes" id="UP000014680">
    <property type="component" value="Unassembled WGS sequence"/>
</dbReference>
<protein>
    <submittedName>
        <fullName evidence="1">Uncharacterized protein</fullName>
    </submittedName>
</protein>
<dbReference type="Gene3D" id="1.25.10.10">
    <property type="entry name" value="Leucine-rich Repeat Variant"/>
    <property type="match status" value="1"/>
</dbReference>
<keyword evidence="2" id="KW-1185">Reference proteome</keyword>
<dbReference type="SUPFAM" id="SSF48371">
    <property type="entry name" value="ARM repeat"/>
    <property type="match status" value="1"/>
</dbReference>
<name>A0A0A1U2F7_ENTIV</name>
<reference evidence="1 2" key="1">
    <citation type="submission" date="2012-10" db="EMBL/GenBank/DDBJ databases">
        <authorList>
            <person name="Zafar N."/>
            <person name="Inman J."/>
            <person name="Hall N."/>
            <person name="Lorenzi H."/>
            <person name="Caler E."/>
        </authorList>
    </citation>
    <scope>NUCLEOTIDE SEQUENCE [LARGE SCALE GENOMIC DNA]</scope>
    <source>
        <strain evidence="1 2">IP1</strain>
    </source>
</reference>
<dbReference type="InterPro" id="IPR011989">
    <property type="entry name" value="ARM-like"/>
</dbReference>
<dbReference type="RefSeq" id="XP_004255018.1">
    <property type="nucleotide sequence ID" value="XM_004254970.1"/>
</dbReference>
<dbReference type="AlphaFoldDB" id="A0A0A1U2F7"/>
<accession>A0A0A1U2F7</accession>
<dbReference type="EMBL" id="KB206756">
    <property type="protein sequence ID" value="ELP88247.1"/>
    <property type="molecule type" value="Genomic_DNA"/>
</dbReference>
<dbReference type="KEGG" id="eiv:EIN_226100"/>
<dbReference type="InterPro" id="IPR016024">
    <property type="entry name" value="ARM-type_fold"/>
</dbReference>